<keyword evidence="3" id="KW-1185">Reference proteome</keyword>
<evidence type="ECO:0000313" key="1">
    <source>
        <dbReference type="EMBL" id="AXX94083.1"/>
    </source>
</evidence>
<reference evidence="2 4" key="1">
    <citation type="submission" date="2017-09" db="EMBL/GenBank/DDBJ databases">
        <title>Genomics of the genus Arcobacter.</title>
        <authorList>
            <person name="Perez-Cataluna A."/>
            <person name="Figueras M.J."/>
            <person name="Salas-Masso N."/>
        </authorList>
    </citation>
    <scope>NUCLEOTIDE SEQUENCE [LARGE SCALE GENOMIC DNA]</scope>
    <source>
        <strain evidence="2 4">CECT 7837</strain>
    </source>
</reference>
<protein>
    <submittedName>
        <fullName evidence="2">Uncharacterized protein</fullName>
    </submittedName>
</protein>
<dbReference type="RefSeq" id="WP_118916327.1">
    <property type="nucleotide sequence ID" value="NZ_CP032097.1"/>
</dbReference>
<evidence type="ECO:0000313" key="2">
    <source>
        <dbReference type="EMBL" id="RXI32443.1"/>
    </source>
</evidence>
<accession>A0A347U5F5</accession>
<dbReference type="Proteomes" id="UP000290588">
    <property type="component" value="Unassembled WGS sequence"/>
</dbReference>
<dbReference type="KEGG" id="aell:AELL_0391"/>
<gene>
    <name evidence="1" type="ORF">AELL_0391</name>
    <name evidence="2" type="ORF">CP962_02230</name>
</gene>
<name>A0A347U5F5_9BACT</name>
<dbReference type="OrthoDB" id="5348738at2"/>
<reference evidence="1 3" key="2">
    <citation type="submission" date="2018-08" db="EMBL/GenBank/DDBJ databases">
        <title>Complete genome of the Arcobacter ellisii type strain LMG 26155.</title>
        <authorList>
            <person name="Miller W.G."/>
            <person name="Yee E."/>
            <person name="Bono J.L."/>
        </authorList>
    </citation>
    <scope>NUCLEOTIDE SEQUENCE [LARGE SCALE GENOMIC DNA]</scope>
    <source>
        <strain evidence="1 3">LMG 26155</strain>
    </source>
</reference>
<dbReference type="EMBL" id="CP032097">
    <property type="protein sequence ID" value="AXX94083.1"/>
    <property type="molecule type" value="Genomic_DNA"/>
</dbReference>
<dbReference type="EMBL" id="NXIG01000002">
    <property type="protein sequence ID" value="RXI32443.1"/>
    <property type="molecule type" value="Genomic_DNA"/>
</dbReference>
<sequence>MDKRLKTALRLRFEYYNLYEKKEEKWHEKYNQHSLYAIVVKSFDYDFKEIGEMMPKLLKQNEENL</sequence>
<dbReference type="Proteomes" id="UP000262582">
    <property type="component" value="Chromosome"/>
</dbReference>
<dbReference type="AlphaFoldDB" id="A0A347U5F5"/>
<organism evidence="2 4">
    <name type="scientific">Arcobacter ellisii</name>
    <dbReference type="NCBI Taxonomy" id="913109"/>
    <lineage>
        <taxon>Bacteria</taxon>
        <taxon>Pseudomonadati</taxon>
        <taxon>Campylobacterota</taxon>
        <taxon>Epsilonproteobacteria</taxon>
        <taxon>Campylobacterales</taxon>
        <taxon>Arcobacteraceae</taxon>
        <taxon>Arcobacter</taxon>
    </lineage>
</organism>
<proteinExistence type="predicted"/>
<evidence type="ECO:0000313" key="3">
    <source>
        <dbReference type="Proteomes" id="UP000262582"/>
    </source>
</evidence>
<evidence type="ECO:0000313" key="4">
    <source>
        <dbReference type="Proteomes" id="UP000290588"/>
    </source>
</evidence>